<dbReference type="PANTHER" id="PTHR43606:SF2">
    <property type="entry name" value="ALKALINE PHOSPHATASE FAMILY PROTEIN (AFU_ORTHOLOGUE AFUA_5G03860)"/>
    <property type="match status" value="1"/>
</dbReference>
<protein>
    <submittedName>
        <fullName evidence="3">Alkaline phosphatase D</fullName>
    </submittedName>
</protein>
<dbReference type="EMBL" id="QTUC01000001">
    <property type="protein sequence ID" value="REF37065.1"/>
    <property type="molecule type" value="Genomic_DNA"/>
</dbReference>
<name>A0A3D9VD96_THECX</name>
<dbReference type="Pfam" id="PF09423">
    <property type="entry name" value="PhoD"/>
    <property type="match status" value="1"/>
</dbReference>
<feature type="domain" description="Phospholipase D N-terminal" evidence="2">
    <location>
        <begin position="48"/>
        <end position="146"/>
    </location>
</feature>
<dbReference type="InterPro" id="IPR029052">
    <property type="entry name" value="Metallo-depent_PP-like"/>
</dbReference>
<dbReference type="OrthoDB" id="327733at2"/>
<dbReference type="Proteomes" id="UP000256485">
    <property type="component" value="Unassembled WGS sequence"/>
</dbReference>
<evidence type="ECO:0000313" key="3">
    <source>
        <dbReference type="EMBL" id="REF37065.1"/>
    </source>
</evidence>
<dbReference type="InterPro" id="IPR032093">
    <property type="entry name" value="PhoD_N"/>
</dbReference>
<dbReference type="PROSITE" id="PS51318">
    <property type="entry name" value="TAT"/>
    <property type="match status" value="1"/>
</dbReference>
<dbReference type="RefSeq" id="WP_115850594.1">
    <property type="nucleotide sequence ID" value="NZ_QTUC01000001.1"/>
</dbReference>
<dbReference type="Gene3D" id="3.60.21.70">
    <property type="entry name" value="PhoD-like phosphatase"/>
    <property type="match status" value="1"/>
</dbReference>
<accession>A0A3D9VD96</accession>
<dbReference type="InterPro" id="IPR006311">
    <property type="entry name" value="TAT_signal"/>
</dbReference>
<dbReference type="Pfam" id="PF16655">
    <property type="entry name" value="PhoD_N"/>
    <property type="match status" value="1"/>
</dbReference>
<dbReference type="Gene3D" id="2.60.40.380">
    <property type="entry name" value="Purple acid phosphatase-like, N-terminal"/>
    <property type="match status" value="1"/>
</dbReference>
<sequence length="534" mass="59840">MVSTTALRRILGRRDVLSGLAGLGLFAAGFSHAPVWAEPRLREDPFTLGVASGDPHPDGVVLWTRLAPEPLALDGHGGMPNLAVPVRWEVALDERFRRVVQRGEVLAVPELAHAVHVEVRGLRPNWTYFYRFRAGRFVSPVGRTKTAPAPGTPLTTLRVGVASCQVWWGGFYTAYRHMSDDDLAVVLHLGDYIYENTIPADGLHRKVTLPTEIRTEPWTLTEYRLRYALFRTDPDLQAAHAALPFVVTWDDHEVDDNWAGDFSRDLDVDPATFRQRRAAAAQAYYEHLPLRLPQKPNGADIRLYRRLTYGDLVTVHVLDERSYRDDQACGDGQQEDCAERLDPTRTMFGAEQERWLAEGLTGARTRWNLLANQVPMSQFDLDVGDPLPLFMDAWDGYPAARQRLLDLFADRPDLNPVVVTGDRHRHIAAELKLNFDDPDSATVGVEFGGTSISSDQDGEDLDPHSEVVLAANPHVRFMNHQRGYLRLTLTREQCRADHLVMPYVSRPGAPIAVRASFVTEAGKPGLQLDTQSRV</sequence>
<proteinExistence type="predicted"/>
<comment type="caution">
    <text evidence="3">The sequence shown here is derived from an EMBL/GenBank/DDBJ whole genome shotgun (WGS) entry which is preliminary data.</text>
</comment>
<evidence type="ECO:0000313" key="4">
    <source>
        <dbReference type="Proteomes" id="UP000256485"/>
    </source>
</evidence>
<evidence type="ECO:0000259" key="1">
    <source>
        <dbReference type="Pfam" id="PF09423"/>
    </source>
</evidence>
<dbReference type="PANTHER" id="PTHR43606">
    <property type="entry name" value="PHOSPHATASE, PUTATIVE (AFU_ORTHOLOGUE AFUA_6G08710)-RELATED"/>
    <property type="match status" value="1"/>
</dbReference>
<organism evidence="3 4">
    <name type="scientific">Thermasporomyces composti</name>
    <dbReference type="NCBI Taxonomy" id="696763"/>
    <lineage>
        <taxon>Bacteria</taxon>
        <taxon>Bacillati</taxon>
        <taxon>Actinomycetota</taxon>
        <taxon>Actinomycetes</taxon>
        <taxon>Propionibacteriales</taxon>
        <taxon>Nocardioidaceae</taxon>
        <taxon>Thermasporomyces</taxon>
    </lineage>
</organism>
<dbReference type="CDD" id="cd07389">
    <property type="entry name" value="MPP_PhoD"/>
    <property type="match status" value="1"/>
</dbReference>
<evidence type="ECO:0000259" key="2">
    <source>
        <dbReference type="Pfam" id="PF16655"/>
    </source>
</evidence>
<dbReference type="AlphaFoldDB" id="A0A3D9VD96"/>
<gene>
    <name evidence="3" type="ORF">DFJ64_2501</name>
</gene>
<feature type="domain" description="PhoD-like phosphatase metallophosphatase" evidence="1">
    <location>
        <begin position="160"/>
        <end position="497"/>
    </location>
</feature>
<reference evidence="3 4" key="1">
    <citation type="submission" date="2018-08" db="EMBL/GenBank/DDBJ databases">
        <title>Sequencing the genomes of 1000 actinobacteria strains.</title>
        <authorList>
            <person name="Klenk H.-P."/>
        </authorList>
    </citation>
    <scope>NUCLEOTIDE SEQUENCE [LARGE SCALE GENOMIC DNA]</scope>
    <source>
        <strain evidence="3 4">DSM 22891</strain>
    </source>
</reference>
<dbReference type="InterPro" id="IPR038607">
    <property type="entry name" value="PhoD-like_sf"/>
</dbReference>
<keyword evidence="4" id="KW-1185">Reference proteome</keyword>
<dbReference type="InterPro" id="IPR052900">
    <property type="entry name" value="Phospholipid_Metab_Enz"/>
</dbReference>
<dbReference type="InterPro" id="IPR018946">
    <property type="entry name" value="PhoD-like_MPP"/>
</dbReference>
<dbReference type="SUPFAM" id="SSF56300">
    <property type="entry name" value="Metallo-dependent phosphatases"/>
    <property type="match status" value="1"/>
</dbReference>